<dbReference type="EMBL" id="JBHSGL010000015">
    <property type="protein sequence ID" value="MFC4714061.1"/>
    <property type="molecule type" value="Genomic_DNA"/>
</dbReference>
<reference evidence="2" key="1">
    <citation type="journal article" date="2019" name="Int. J. Syst. Evol. Microbiol.">
        <title>The Global Catalogue of Microorganisms (GCM) 10K type strain sequencing project: providing services to taxonomists for standard genome sequencing and annotation.</title>
        <authorList>
            <consortium name="The Broad Institute Genomics Platform"/>
            <consortium name="The Broad Institute Genome Sequencing Center for Infectious Disease"/>
            <person name="Wu L."/>
            <person name="Ma J."/>
        </authorList>
    </citation>
    <scope>NUCLEOTIDE SEQUENCE [LARGE SCALE GENOMIC DNA]</scope>
    <source>
        <strain evidence="2">CGMCC 1.12151</strain>
    </source>
</reference>
<dbReference type="Proteomes" id="UP001595932">
    <property type="component" value="Unassembled WGS sequence"/>
</dbReference>
<protein>
    <recommendedName>
        <fullName evidence="3">XRE family transcriptional regulator</fullName>
    </recommendedName>
</protein>
<comment type="caution">
    <text evidence="1">The sequence shown here is derived from an EMBL/GenBank/DDBJ whole genome shotgun (WGS) entry which is preliminary data.</text>
</comment>
<evidence type="ECO:0008006" key="3">
    <source>
        <dbReference type="Google" id="ProtNLM"/>
    </source>
</evidence>
<accession>A0ABV9ME60</accession>
<evidence type="ECO:0000313" key="2">
    <source>
        <dbReference type="Proteomes" id="UP001595932"/>
    </source>
</evidence>
<keyword evidence="2" id="KW-1185">Reference proteome</keyword>
<name>A0ABV9ME60_9BACL</name>
<organism evidence="1 2">
    <name type="scientific">Planococcus dechangensis</name>
    <dbReference type="NCBI Taxonomy" id="1176255"/>
    <lineage>
        <taxon>Bacteria</taxon>
        <taxon>Bacillati</taxon>
        <taxon>Bacillota</taxon>
        <taxon>Bacilli</taxon>
        <taxon>Bacillales</taxon>
        <taxon>Caryophanaceae</taxon>
        <taxon>Planococcus</taxon>
    </lineage>
</organism>
<dbReference type="RefSeq" id="WP_377279797.1">
    <property type="nucleotide sequence ID" value="NZ_JBHSGL010000015.1"/>
</dbReference>
<sequence length="163" mass="18371">MTVKHLTVNKAIEEGITFALEIEEVGAAYLGTMVAKGNEQHGINYQARSAEEIKEDFECFKSGVLKLKKLIAEGYEKCVPTEKCLSLKEARIIGGVHPVILSERLGISTTYLERLENGEAKQSLTWDQAMIHYQSTYLQGMKMDFINWSLKQKKALRTGMRKG</sequence>
<proteinExistence type="predicted"/>
<gene>
    <name evidence="1" type="ORF">ACFO5U_14530</name>
</gene>
<evidence type="ECO:0000313" key="1">
    <source>
        <dbReference type="EMBL" id="MFC4714061.1"/>
    </source>
</evidence>